<gene>
    <name evidence="8" type="ORF">GIY11_11680</name>
</gene>
<evidence type="ECO:0000256" key="1">
    <source>
        <dbReference type="ARBA" id="ARBA00010243"/>
    </source>
</evidence>
<dbReference type="InterPro" id="IPR037518">
    <property type="entry name" value="MPN"/>
</dbReference>
<evidence type="ECO:0000256" key="3">
    <source>
        <dbReference type="ARBA" id="ARBA00022723"/>
    </source>
</evidence>
<dbReference type="CDD" id="cd08071">
    <property type="entry name" value="MPN_DUF2466"/>
    <property type="match status" value="1"/>
</dbReference>
<comment type="caution">
    <text evidence="8">The sequence shown here is derived from an EMBL/GenBank/DDBJ whole genome shotgun (WGS) entry which is preliminary data.</text>
</comment>
<dbReference type="GO" id="GO:0006508">
    <property type="term" value="P:proteolysis"/>
    <property type="evidence" value="ECO:0007669"/>
    <property type="project" value="UniProtKB-KW"/>
</dbReference>
<evidence type="ECO:0000256" key="6">
    <source>
        <dbReference type="ARBA" id="ARBA00023049"/>
    </source>
</evidence>
<evidence type="ECO:0000259" key="7">
    <source>
        <dbReference type="PROSITE" id="PS50249"/>
    </source>
</evidence>
<keyword evidence="6" id="KW-0482">Metalloprotease</keyword>
<evidence type="ECO:0000313" key="8">
    <source>
        <dbReference type="EMBL" id="MRI82671.1"/>
    </source>
</evidence>
<dbReference type="Proteomes" id="UP000469870">
    <property type="component" value="Unassembled WGS sequence"/>
</dbReference>
<accession>A0A844C5A9</accession>
<evidence type="ECO:0000313" key="9">
    <source>
        <dbReference type="Proteomes" id="UP000469870"/>
    </source>
</evidence>
<dbReference type="InterPro" id="IPR020891">
    <property type="entry name" value="UPF0758_CS"/>
</dbReference>
<evidence type="ECO:0000256" key="4">
    <source>
        <dbReference type="ARBA" id="ARBA00022801"/>
    </source>
</evidence>
<protein>
    <submittedName>
        <fullName evidence="8">DNA repair protein RadC</fullName>
    </submittedName>
</protein>
<keyword evidence="4" id="KW-0378">Hydrolase</keyword>
<keyword evidence="3" id="KW-0479">Metal-binding</keyword>
<dbReference type="InterPro" id="IPR001405">
    <property type="entry name" value="UPF0758"/>
</dbReference>
<dbReference type="GO" id="GO:0008237">
    <property type="term" value="F:metallopeptidase activity"/>
    <property type="evidence" value="ECO:0007669"/>
    <property type="project" value="UniProtKB-KW"/>
</dbReference>
<dbReference type="InterPro" id="IPR025657">
    <property type="entry name" value="RadC_JAB"/>
</dbReference>
<dbReference type="EMBL" id="WJQR01000016">
    <property type="protein sequence ID" value="MRI82671.1"/>
    <property type="molecule type" value="Genomic_DNA"/>
</dbReference>
<dbReference type="GO" id="GO:0046872">
    <property type="term" value="F:metal ion binding"/>
    <property type="evidence" value="ECO:0007669"/>
    <property type="project" value="UniProtKB-KW"/>
</dbReference>
<feature type="domain" description="MPN" evidence="7">
    <location>
        <begin position="46"/>
        <end position="168"/>
    </location>
</feature>
<dbReference type="PROSITE" id="PS01302">
    <property type="entry name" value="UPF0758"/>
    <property type="match status" value="1"/>
</dbReference>
<name>A0A844C5A9_9LACT</name>
<sequence>MEKVYSLDGEYSVNGKRKEKTKPAKRVDIVSVRLVREASMMYKKRTVGRPADGYEIFKEFLEDLDREAFVVLSLNTKNQPLSINTAHIGNINSSIISPACVMRVAILSNAASIMVAHNHPSGDTSPSEADIQVSKRLEEAAELMGIRLLDHLIIGDEAFLSMKEEGHF</sequence>
<dbReference type="AlphaFoldDB" id="A0A844C5A9"/>
<proteinExistence type="inferred from homology"/>
<reference evidence="8 9" key="1">
    <citation type="submission" date="2019-11" db="EMBL/GenBank/DDBJ databases">
        <title>Characterisation of Fundicoccus ignavus gen. nov. sp. nov., a novel genus of the family Aerococcaceae isolated from bulk tank milk.</title>
        <authorList>
            <person name="Siebert A."/>
            <person name="Huptas C."/>
            <person name="Wenning M."/>
            <person name="Scherer S."/>
            <person name="Doll E.V."/>
        </authorList>
    </citation>
    <scope>NUCLEOTIDE SEQUENCE [LARGE SCALE GENOMIC DNA]</scope>
    <source>
        <strain evidence="8 9">DSM 109653</strain>
    </source>
</reference>
<dbReference type="PANTHER" id="PTHR30471:SF3">
    <property type="entry name" value="UPF0758 PROTEIN YEES-RELATED"/>
    <property type="match status" value="1"/>
</dbReference>
<evidence type="ECO:0000256" key="2">
    <source>
        <dbReference type="ARBA" id="ARBA00022670"/>
    </source>
</evidence>
<dbReference type="RefSeq" id="WP_153862729.1">
    <property type="nucleotide sequence ID" value="NZ_WJQR01000016.1"/>
</dbReference>
<dbReference type="PANTHER" id="PTHR30471">
    <property type="entry name" value="DNA REPAIR PROTEIN RADC"/>
    <property type="match status" value="1"/>
</dbReference>
<dbReference type="PROSITE" id="PS50249">
    <property type="entry name" value="MPN"/>
    <property type="match status" value="1"/>
</dbReference>
<keyword evidence="2" id="KW-0645">Protease</keyword>
<evidence type="ECO:0000256" key="5">
    <source>
        <dbReference type="ARBA" id="ARBA00022833"/>
    </source>
</evidence>
<organism evidence="8 9">
    <name type="scientific">Fundicoccus ignavus</name>
    <dbReference type="NCBI Taxonomy" id="2664442"/>
    <lineage>
        <taxon>Bacteria</taxon>
        <taxon>Bacillati</taxon>
        <taxon>Bacillota</taxon>
        <taxon>Bacilli</taxon>
        <taxon>Lactobacillales</taxon>
        <taxon>Aerococcaceae</taxon>
        <taxon>Fundicoccus</taxon>
    </lineage>
</organism>
<keyword evidence="5" id="KW-0862">Zinc</keyword>
<dbReference type="Pfam" id="PF04002">
    <property type="entry name" value="RadC"/>
    <property type="match status" value="1"/>
</dbReference>
<comment type="similarity">
    <text evidence="1">Belongs to the UPF0758 family.</text>
</comment>
<dbReference type="Gene3D" id="3.40.140.10">
    <property type="entry name" value="Cytidine Deaminase, domain 2"/>
    <property type="match status" value="1"/>
</dbReference>